<proteinExistence type="predicted"/>
<dbReference type="InterPro" id="IPR018060">
    <property type="entry name" value="HTH_AraC"/>
</dbReference>
<dbReference type="RefSeq" id="WP_147651273.1">
    <property type="nucleotide sequence ID" value="NZ_CP042383.1"/>
</dbReference>
<dbReference type="Gene3D" id="1.10.10.60">
    <property type="entry name" value="Homeodomain-like"/>
    <property type="match status" value="2"/>
</dbReference>
<dbReference type="Pfam" id="PF12833">
    <property type="entry name" value="HTH_18"/>
    <property type="match status" value="1"/>
</dbReference>
<dbReference type="PROSITE" id="PS01124">
    <property type="entry name" value="HTH_ARAC_FAMILY_2"/>
    <property type="match status" value="1"/>
</dbReference>
<dbReference type="InterPro" id="IPR009057">
    <property type="entry name" value="Homeodomain-like_sf"/>
</dbReference>
<sequence>MLETKWHEMSDNLDHYKRFLFDQSATINPQAIKLLPGVDFILHDYDIAHYRANINFPNKILRLDFAYAGNVHAVNNHREAVFLEPGFLKISQEADEQRNYNIIDGHYRGVTFLVNPEKVDEELFSLVGNPDICQQIFQNQLTNRNFRLMKTEFIDRLFKDIAEVETHNQRQFLRLKVAELLLYLTTYQSTFPQQYFATKDIKKINAILDFLLQNLDKRIAIVQLSNQFHISQTRLQKLFKSTYQQTIHQFVSEKRFDKACDQLKNSNAKILSIATGIGYGNVSKFSAIFKKKTQMTPKQYRQLYNIN</sequence>
<name>A0A5B8T4B2_LEUPS</name>
<keyword evidence="3" id="KW-0804">Transcription</keyword>
<protein>
    <submittedName>
        <fullName evidence="5">Helix-turn-helix transcriptional regulator</fullName>
    </submittedName>
</protein>
<reference evidence="5 6" key="1">
    <citation type="submission" date="2019-06" db="EMBL/GenBank/DDBJ databases">
        <title>Genome analyses of bacteria isolated from kimchi.</title>
        <authorList>
            <person name="Lee S."/>
            <person name="Ahn S."/>
            <person name="Roh S."/>
        </authorList>
    </citation>
    <scope>NUCLEOTIDE SEQUENCE [LARGE SCALE GENOMIC DNA]</scope>
    <source>
        <strain evidence="5 6">CBA3630</strain>
    </source>
</reference>
<dbReference type="KEGG" id="lpse:FGL85_05070"/>
<dbReference type="PRINTS" id="PR00032">
    <property type="entry name" value="HTHARAC"/>
</dbReference>
<dbReference type="PANTHER" id="PTHR47893:SF1">
    <property type="entry name" value="REGULATORY PROTEIN PCHR"/>
    <property type="match status" value="1"/>
</dbReference>
<evidence type="ECO:0000313" key="6">
    <source>
        <dbReference type="Proteomes" id="UP000321296"/>
    </source>
</evidence>
<accession>A0A5B8T4B2</accession>
<dbReference type="GO" id="GO:0043565">
    <property type="term" value="F:sequence-specific DNA binding"/>
    <property type="evidence" value="ECO:0007669"/>
    <property type="project" value="InterPro"/>
</dbReference>
<evidence type="ECO:0000256" key="3">
    <source>
        <dbReference type="ARBA" id="ARBA00023163"/>
    </source>
</evidence>
<keyword evidence="2" id="KW-0238">DNA-binding</keyword>
<keyword evidence="1" id="KW-0805">Transcription regulation</keyword>
<dbReference type="PANTHER" id="PTHR47893">
    <property type="entry name" value="REGULATORY PROTEIN PCHR"/>
    <property type="match status" value="1"/>
</dbReference>
<dbReference type="InterPro" id="IPR020449">
    <property type="entry name" value="Tscrpt_reg_AraC-type_HTH"/>
</dbReference>
<evidence type="ECO:0000256" key="1">
    <source>
        <dbReference type="ARBA" id="ARBA00023015"/>
    </source>
</evidence>
<dbReference type="InterPro" id="IPR053142">
    <property type="entry name" value="PchR_regulatory_protein"/>
</dbReference>
<dbReference type="GO" id="GO:0003700">
    <property type="term" value="F:DNA-binding transcription factor activity"/>
    <property type="evidence" value="ECO:0007669"/>
    <property type="project" value="InterPro"/>
</dbReference>
<evidence type="ECO:0000313" key="5">
    <source>
        <dbReference type="EMBL" id="QEA41903.1"/>
    </source>
</evidence>
<dbReference type="AlphaFoldDB" id="A0A5B8T4B2"/>
<evidence type="ECO:0000259" key="4">
    <source>
        <dbReference type="PROSITE" id="PS01124"/>
    </source>
</evidence>
<dbReference type="Proteomes" id="UP000321296">
    <property type="component" value="Chromosome"/>
</dbReference>
<organism evidence="5 6">
    <name type="scientific">Leuconostoc pseudomesenteroides</name>
    <dbReference type="NCBI Taxonomy" id="33968"/>
    <lineage>
        <taxon>Bacteria</taxon>
        <taxon>Bacillati</taxon>
        <taxon>Bacillota</taxon>
        <taxon>Bacilli</taxon>
        <taxon>Lactobacillales</taxon>
        <taxon>Lactobacillaceae</taxon>
        <taxon>Leuconostoc</taxon>
    </lineage>
</organism>
<feature type="domain" description="HTH araC/xylS-type" evidence="4">
    <location>
        <begin position="205"/>
        <end position="303"/>
    </location>
</feature>
<dbReference type="SUPFAM" id="SSF46689">
    <property type="entry name" value="Homeodomain-like"/>
    <property type="match status" value="2"/>
</dbReference>
<dbReference type="SMART" id="SM00342">
    <property type="entry name" value="HTH_ARAC"/>
    <property type="match status" value="1"/>
</dbReference>
<dbReference type="EMBL" id="CP042383">
    <property type="protein sequence ID" value="QEA41903.1"/>
    <property type="molecule type" value="Genomic_DNA"/>
</dbReference>
<gene>
    <name evidence="5" type="ORF">FGL85_05070</name>
</gene>
<evidence type="ECO:0000256" key="2">
    <source>
        <dbReference type="ARBA" id="ARBA00023125"/>
    </source>
</evidence>